<comment type="caution">
    <text evidence="1">The sequence shown here is derived from an EMBL/GenBank/DDBJ whole genome shotgun (WGS) entry which is preliminary data.</text>
</comment>
<dbReference type="GeneID" id="63849694"/>
<proteinExistence type="predicted"/>
<name>A0A9P4GSN3_9PLEO</name>
<evidence type="ECO:0000313" key="2">
    <source>
        <dbReference type="Proteomes" id="UP000800039"/>
    </source>
</evidence>
<sequence>MASWLVSSRWLGGSGSKDSVASWASVCLPFAHDELFSTAYPFLWGFASSCEPIGPYANVSSTPKVENLGCFANSYTPPRPYRRHFET</sequence>
<gene>
    <name evidence="1" type="ORF">K460DRAFT_361370</name>
</gene>
<evidence type="ECO:0000313" key="1">
    <source>
        <dbReference type="EMBL" id="KAF1850615.1"/>
    </source>
</evidence>
<reference evidence="1" key="1">
    <citation type="submission" date="2020-01" db="EMBL/GenBank/DDBJ databases">
        <authorList>
            <consortium name="DOE Joint Genome Institute"/>
            <person name="Haridas S."/>
            <person name="Albert R."/>
            <person name="Binder M."/>
            <person name="Bloem J."/>
            <person name="Labutti K."/>
            <person name="Salamov A."/>
            <person name="Andreopoulos B."/>
            <person name="Baker S.E."/>
            <person name="Barry K."/>
            <person name="Bills G."/>
            <person name="Bluhm B.H."/>
            <person name="Cannon C."/>
            <person name="Castanera R."/>
            <person name="Culley D.E."/>
            <person name="Daum C."/>
            <person name="Ezra D."/>
            <person name="Gonzalez J.B."/>
            <person name="Henrissat B."/>
            <person name="Kuo A."/>
            <person name="Liang C."/>
            <person name="Lipzen A."/>
            <person name="Lutzoni F."/>
            <person name="Magnuson J."/>
            <person name="Mondo S."/>
            <person name="Nolan M."/>
            <person name="Ohm R."/>
            <person name="Pangilinan J."/>
            <person name="Park H.-J."/>
            <person name="Ramirez L."/>
            <person name="Alfaro M."/>
            <person name="Sun H."/>
            <person name="Tritt A."/>
            <person name="Yoshinaga Y."/>
            <person name="Zwiers L.-H."/>
            <person name="Turgeon B.G."/>
            <person name="Goodwin S.B."/>
            <person name="Spatafora J.W."/>
            <person name="Crous P.W."/>
            <person name="Grigoriev I.V."/>
        </authorList>
    </citation>
    <scope>NUCLEOTIDE SEQUENCE</scope>
    <source>
        <strain evidence="1">CBS 394.84</strain>
    </source>
</reference>
<dbReference type="RefSeq" id="XP_040793178.1">
    <property type="nucleotide sequence ID" value="XM_040932443.1"/>
</dbReference>
<organism evidence="1 2">
    <name type="scientific">Cucurbitaria berberidis CBS 394.84</name>
    <dbReference type="NCBI Taxonomy" id="1168544"/>
    <lineage>
        <taxon>Eukaryota</taxon>
        <taxon>Fungi</taxon>
        <taxon>Dikarya</taxon>
        <taxon>Ascomycota</taxon>
        <taxon>Pezizomycotina</taxon>
        <taxon>Dothideomycetes</taxon>
        <taxon>Pleosporomycetidae</taxon>
        <taxon>Pleosporales</taxon>
        <taxon>Pleosporineae</taxon>
        <taxon>Cucurbitariaceae</taxon>
        <taxon>Cucurbitaria</taxon>
    </lineage>
</organism>
<keyword evidence="2" id="KW-1185">Reference proteome</keyword>
<dbReference type="Proteomes" id="UP000800039">
    <property type="component" value="Unassembled WGS sequence"/>
</dbReference>
<dbReference type="AlphaFoldDB" id="A0A9P4GSN3"/>
<dbReference type="EMBL" id="ML976614">
    <property type="protein sequence ID" value="KAF1850615.1"/>
    <property type="molecule type" value="Genomic_DNA"/>
</dbReference>
<protein>
    <submittedName>
        <fullName evidence="1">Uncharacterized protein</fullName>
    </submittedName>
</protein>
<accession>A0A9P4GSN3</accession>